<feature type="transmembrane region" description="Helical" evidence="1">
    <location>
        <begin position="187"/>
        <end position="208"/>
    </location>
</feature>
<feature type="transmembrane region" description="Helical" evidence="1">
    <location>
        <begin position="118"/>
        <end position="137"/>
    </location>
</feature>
<gene>
    <name evidence="2" type="ORF">SVIM_LOCUS178659</name>
</gene>
<dbReference type="EMBL" id="CAADRP010001112">
    <property type="protein sequence ID" value="VFU35823.1"/>
    <property type="molecule type" value="Genomic_DNA"/>
</dbReference>
<proteinExistence type="predicted"/>
<dbReference type="AlphaFoldDB" id="A0A6N2L4M4"/>
<evidence type="ECO:0000256" key="1">
    <source>
        <dbReference type="SAM" id="Phobius"/>
    </source>
</evidence>
<accession>A0A6N2L4M4</accession>
<reference evidence="2" key="1">
    <citation type="submission" date="2019-03" db="EMBL/GenBank/DDBJ databases">
        <authorList>
            <person name="Mank J."/>
            <person name="Almeida P."/>
        </authorList>
    </citation>
    <scope>NUCLEOTIDE SEQUENCE</scope>
    <source>
        <strain evidence="2">78183</strain>
    </source>
</reference>
<evidence type="ECO:0000313" key="2">
    <source>
        <dbReference type="EMBL" id="VFU35823.1"/>
    </source>
</evidence>
<keyword evidence="1" id="KW-0812">Transmembrane</keyword>
<keyword evidence="1" id="KW-0472">Membrane</keyword>
<protein>
    <submittedName>
        <fullName evidence="2">Uncharacterized protein</fullName>
    </submittedName>
</protein>
<sequence length="212" mass="24470">MYKSLRKPSVSNFQPARLQRRSILIRAPLFWMCKEWGLNNSPKLQGNLLATFQRLMVTITLRPYIGCSSLMVVLDSGFCGALLNSSLTPRLPKKSIFWVTNIRASCLKQLMPVNCRRFLVVLALVLIRVAVCVLIRVHGMIQTYLRWSKMVKRNATVELFQEFTRMQSLEMISHAPRKTFLAAKKQLLMLLIMDIQGITRIIGFFLHFQNLP</sequence>
<keyword evidence="1" id="KW-1133">Transmembrane helix</keyword>
<name>A0A6N2L4M4_SALVM</name>
<organism evidence="2">
    <name type="scientific">Salix viminalis</name>
    <name type="common">Common osier</name>
    <name type="synonym">Basket willow</name>
    <dbReference type="NCBI Taxonomy" id="40686"/>
    <lineage>
        <taxon>Eukaryota</taxon>
        <taxon>Viridiplantae</taxon>
        <taxon>Streptophyta</taxon>
        <taxon>Embryophyta</taxon>
        <taxon>Tracheophyta</taxon>
        <taxon>Spermatophyta</taxon>
        <taxon>Magnoliopsida</taxon>
        <taxon>eudicotyledons</taxon>
        <taxon>Gunneridae</taxon>
        <taxon>Pentapetalae</taxon>
        <taxon>rosids</taxon>
        <taxon>fabids</taxon>
        <taxon>Malpighiales</taxon>
        <taxon>Salicaceae</taxon>
        <taxon>Saliceae</taxon>
        <taxon>Salix</taxon>
    </lineage>
</organism>